<comment type="similarity">
    <text evidence="1">Belongs to the metallo-dependent hydrolases superfamily. CpsB/CapC family.</text>
</comment>
<dbReference type="PANTHER" id="PTHR39181">
    <property type="entry name" value="TYROSINE-PROTEIN PHOSPHATASE YWQE"/>
    <property type="match status" value="1"/>
</dbReference>
<dbReference type="EMBL" id="FQVQ01000012">
    <property type="protein sequence ID" value="SHF56279.1"/>
    <property type="molecule type" value="Genomic_DNA"/>
</dbReference>
<evidence type="ECO:0000313" key="5">
    <source>
        <dbReference type="EMBL" id="SHF56279.1"/>
    </source>
</evidence>
<evidence type="ECO:0000256" key="2">
    <source>
        <dbReference type="ARBA" id="ARBA00013064"/>
    </source>
</evidence>
<keyword evidence="6" id="KW-1185">Reference proteome</keyword>
<dbReference type="GO" id="GO:0030145">
    <property type="term" value="F:manganese ion binding"/>
    <property type="evidence" value="ECO:0007669"/>
    <property type="project" value="InterPro"/>
</dbReference>
<dbReference type="Proteomes" id="UP000184147">
    <property type="component" value="Unassembled WGS sequence"/>
</dbReference>
<comment type="catalytic activity">
    <reaction evidence="4">
        <text>O-phospho-L-tyrosyl-[protein] + H2O = L-tyrosyl-[protein] + phosphate</text>
        <dbReference type="Rhea" id="RHEA:10684"/>
        <dbReference type="Rhea" id="RHEA-COMP:10136"/>
        <dbReference type="Rhea" id="RHEA-COMP:20101"/>
        <dbReference type="ChEBI" id="CHEBI:15377"/>
        <dbReference type="ChEBI" id="CHEBI:43474"/>
        <dbReference type="ChEBI" id="CHEBI:46858"/>
        <dbReference type="ChEBI" id="CHEBI:61978"/>
        <dbReference type="EC" id="3.1.3.48"/>
    </reaction>
</comment>
<dbReference type="GO" id="GO:0004725">
    <property type="term" value="F:protein tyrosine phosphatase activity"/>
    <property type="evidence" value="ECO:0007669"/>
    <property type="project" value="UniProtKB-EC"/>
</dbReference>
<dbReference type="RefSeq" id="WP_073364093.1">
    <property type="nucleotide sequence ID" value="NZ_FQVQ01000012.1"/>
</dbReference>
<dbReference type="EC" id="3.1.3.48" evidence="2"/>
<dbReference type="InterPro" id="IPR016195">
    <property type="entry name" value="Pol/histidinol_Pase-like"/>
</dbReference>
<dbReference type="PIRSF" id="PIRSF016557">
    <property type="entry name" value="Caps_synth_CpsB"/>
    <property type="match status" value="1"/>
</dbReference>
<dbReference type="Gene3D" id="3.20.20.140">
    <property type="entry name" value="Metal-dependent hydrolases"/>
    <property type="match status" value="1"/>
</dbReference>
<evidence type="ECO:0000256" key="3">
    <source>
        <dbReference type="ARBA" id="ARBA00022801"/>
    </source>
</evidence>
<dbReference type="PANTHER" id="PTHR39181:SF1">
    <property type="entry name" value="TYROSINE-PROTEIN PHOSPHATASE YWQE"/>
    <property type="match status" value="1"/>
</dbReference>
<name>A0A1M5CNJ8_9FLAO</name>
<evidence type="ECO:0000256" key="1">
    <source>
        <dbReference type="ARBA" id="ARBA00005750"/>
    </source>
</evidence>
<accession>A0A1M5CNJ8</accession>
<keyword evidence="3" id="KW-0378">Hydrolase</keyword>
<dbReference type="SUPFAM" id="SSF89550">
    <property type="entry name" value="PHP domain-like"/>
    <property type="match status" value="1"/>
</dbReference>
<dbReference type="OrthoDB" id="9788539at2"/>
<dbReference type="AlphaFoldDB" id="A0A1M5CNJ8"/>
<dbReference type="STRING" id="1124188.SAMN05444377_11274"/>
<evidence type="ECO:0000313" key="6">
    <source>
        <dbReference type="Proteomes" id="UP000184147"/>
    </source>
</evidence>
<protein>
    <recommendedName>
        <fullName evidence="2">protein-tyrosine-phosphatase</fullName>
        <ecNumber evidence="2">3.1.3.48</ecNumber>
    </recommendedName>
</protein>
<evidence type="ECO:0000256" key="4">
    <source>
        <dbReference type="ARBA" id="ARBA00051722"/>
    </source>
</evidence>
<dbReference type="Pfam" id="PF19567">
    <property type="entry name" value="CpsB_CapC"/>
    <property type="match status" value="1"/>
</dbReference>
<gene>
    <name evidence="5" type="ORF">SAMN05444377_11274</name>
</gene>
<organism evidence="5 6">
    <name type="scientific">Flavobacterium fontis</name>
    <dbReference type="NCBI Taxonomy" id="1124188"/>
    <lineage>
        <taxon>Bacteria</taxon>
        <taxon>Pseudomonadati</taxon>
        <taxon>Bacteroidota</taxon>
        <taxon>Flavobacteriia</taxon>
        <taxon>Flavobacteriales</taxon>
        <taxon>Flavobacteriaceae</taxon>
        <taxon>Flavobacterium</taxon>
    </lineage>
</organism>
<sequence length="244" mass="28057">MWFFTKQKPILSRLIPEGYVDIHSHLLPGIDDGCASWEETQMRCAELKALGIHHFTATPHIMAGVWHNNRATIEPLAQSFSDHIALESSSLHWAAEYMLDAEFTQKLQEGPLCTLKENLVLVEMSYQQPPLALYDWLFELQVEGYRPVLAHPERYNFYHGKMEEYRRLKKAGCLFQLNLPALTGYYGWPVLKTAALLLNEGLYDYSGTDVHHEKHVQALSQPLAVKNEKAVVELLQKNVDFYTK</sequence>
<proteinExistence type="inferred from homology"/>
<dbReference type="InterPro" id="IPR016667">
    <property type="entry name" value="Caps_polysacc_synth_CpsB/CapC"/>
</dbReference>
<reference evidence="5 6" key="1">
    <citation type="submission" date="2016-11" db="EMBL/GenBank/DDBJ databases">
        <authorList>
            <person name="Jaros S."/>
            <person name="Januszkiewicz K."/>
            <person name="Wedrychowicz H."/>
        </authorList>
    </citation>
    <scope>NUCLEOTIDE SEQUENCE [LARGE SCALE GENOMIC DNA]</scope>
    <source>
        <strain evidence="5 6">DSM 25660</strain>
    </source>
</reference>